<evidence type="ECO:0000256" key="1">
    <source>
        <dbReference type="SAM" id="MobiDB-lite"/>
    </source>
</evidence>
<protein>
    <submittedName>
        <fullName evidence="2">Uncharacterized protein</fullName>
    </submittedName>
</protein>
<feature type="compositionally biased region" description="Basic and acidic residues" evidence="1">
    <location>
        <begin position="1"/>
        <end position="10"/>
    </location>
</feature>
<gene>
    <name evidence="2" type="ORF">H6G24_03830</name>
</gene>
<accession>A0ABR8A405</accession>
<dbReference type="Proteomes" id="UP000658514">
    <property type="component" value="Unassembled WGS sequence"/>
</dbReference>
<reference evidence="2 3" key="1">
    <citation type="journal article" date="2020" name="ISME J.">
        <title>Comparative genomics reveals insights into cyanobacterial evolution and habitat adaptation.</title>
        <authorList>
            <person name="Chen M.Y."/>
            <person name="Teng W.K."/>
            <person name="Zhao L."/>
            <person name="Hu C.X."/>
            <person name="Zhou Y.K."/>
            <person name="Han B.P."/>
            <person name="Song L.R."/>
            <person name="Shu W.S."/>
        </authorList>
    </citation>
    <scope>NUCLEOTIDE SEQUENCE [LARGE SCALE GENOMIC DNA]</scope>
    <source>
        <strain evidence="2 3">FACHB-288</strain>
    </source>
</reference>
<feature type="compositionally biased region" description="Polar residues" evidence="1">
    <location>
        <begin position="45"/>
        <end position="59"/>
    </location>
</feature>
<comment type="caution">
    <text evidence="2">The sequence shown here is derived from an EMBL/GenBank/DDBJ whole genome shotgun (WGS) entry which is preliminary data.</text>
</comment>
<proteinExistence type="predicted"/>
<name>A0ABR8A405_9CYAN</name>
<keyword evidence="3" id="KW-1185">Reference proteome</keyword>
<sequence length="65" mass="7159">MENQEIKQALEIEEESDFSPATDRGGEAKSDASNKQNSKLEKQQLKQAPTITPKSTLSPGTDREP</sequence>
<organism evidence="2 3">
    <name type="scientific">Calothrix parietina FACHB-288</name>
    <dbReference type="NCBI Taxonomy" id="2692896"/>
    <lineage>
        <taxon>Bacteria</taxon>
        <taxon>Bacillati</taxon>
        <taxon>Cyanobacteriota</taxon>
        <taxon>Cyanophyceae</taxon>
        <taxon>Nostocales</taxon>
        <taxon>Calotrichaceae</taxon>
        <taxon>Calothrix</taxon>
    </lineage>
</organism>
<evidence type="ECO:0000313" key="3">
    <source>
        <dbReference type="Proteomes" id="UP000658514"/>
    </source>
</evidence>
<dbReference type="EMBL" id="JACJQH010000004">
    <property type="protein sequence ID" value="MBD2194626.1"/>
    <property type="molecule type" value="Genomic_DNA"/>
</dbReference>
<evidence type="ECO:0000313" key="2">
    <source>
        <dbReference type="EMBL" id="MBD2194626.1"/>
    </source>
</evidence>
<feature type="region of interest" description="Disordered" evidence="1">
    <location>
        <begin position="1"/>
        <end position="65"/>
    </location>
</feature>
<feature type="compositionally biased region" description="Basic and acidic residues" evidence="1">
    <location>
        <begin position="24"/>
        <end position="44"/>
    </location>
</feature>
<dbReference type="RefSeq" id="WP_190538627.1">
    <property type="nucleotide sequence ID" value="NZ_CAWPNO010000073.1"/>
</dbReference>